<keyword evidence="1" id="KW-1133">Transmembrane helix</keyword>
<dbReference type="EMBL" id="BMIL01000003">
    <property type="protein sequence ID" value="GGC58098.1"/>
    <property type="molecule type" value="Genomic_DNA"/>
</dbReference>
<dbReference type="RefSeq" id="WP_188625731.1">
    <property type="nucleotide sequence ID" value="NZ_BMIL01000003.1"/>
</dbReference>
<gene>
    <name evidence="2" type="ORF">GCM10011387_09750</name>
</gene>
<reference evidence="2" key="2">
    <citation type="submission" date="2020-09" db="EMBL/GenBank/DDBJ databases">
        <authorList>
            <person name="Sun Q."/>
            <person name="Zhou Y."/>
        </authorList>
    </citation>
    <scope>NUCLEOTIDE SEQUENCE</scope>
    <source>
        <strain evidence="2">CGMCC 1.15343</strain>
    </source>
</reference>
<dbReference type="AlphaFoldDB" id="A0A916U2J9"/>
<name>A0A916U2J9_9SPHI</name>
<proteinExistence type="predicted"/>
<feature type="transmembrane region" description="Helical" evidence="1">
    <location>
        <begin position="125"/>
        <end position="146"/>
    </location>
</feature>
<evidence type="ECO:0000313" key="3">
    <source>
        <dbReference type="Proteomes" id="UP000651668"/>
    </source>
</evidence>
<organism evidence="2 3">
    <name type="scientific">Pedobacter quisquiliarum</name>
    <dbReference type="NCBI Taxonomy" id="1834438"/>
    <lineage>
        <taxon>Bacteria</taxon>
        <taxon>Pseudomonadati</taxon>
        <taxon>Bacteroidota</taxon>
        <taxon>Sphingobacteriia</taxon>
        <taxon>Sphingobacteriales</taxon>
        <taxon>Sphingobacteriaceae</taxon>
        <taxon>Pedobacter</taxon>
    </lineage>
</organism>
<keyword evidence="1" id="KW-0472">Membrane</keyword>
<accession>A0A916U2J9</accession>
<sequence length="155" mass="17947">MENNFSAKMQALTDDELMNVIIEKRSHYQAEAVEAADREMYKRVLHNPALTERMLERRKLHANPHAATAPEIWKSAKWGIMIFCVLLFVYELISKNYSSVVFVILLNYFIAGFIVRKLILQGKTFGHPFVFGLFVSAMLLIVRFTLEMVYQAISK</sequence>
<protein>
    <submittedName>
        <fullName evidence="2">Uncharacterized protein</fullName>
    </submittedName>
</protein>
<keyword evidence="1" id="KW-0812">Transmembrane</keyword>
<reference evidence="2" key="1">
    <citation type="journal article" date="2014" name="Int. J. Syst. Evol. Microbiol.">
        <title>Complete genome sequence of Corynebacterium casei LMG S-19264T (=DSM 44701T), isolated from a smear-ripened cheese.</title>
        <authorList>
            <consortium name="US DOE Joint Genome Institute (JGI-PGF)"/>
            <person name="Walter F."/>
            <person name="Albersmeier A."/>
            <person name="Kalinowski J."/>
            <person name="Ruckert C."/>
        </authorList>
    </citation>
    <scope>NUCLEOTIDE SEQUENCE</scope>
    <source>
        <strain evidence="2">CGMCC 1.15343</strain>
    </source>
</reference>
<keyword evidence="3" id="KW-1185">Reference proteome</keyword>
<comment type="caution">
    <text evidence="2">The sequence shown here is derived from an EMBL/GenBank/DDBJ whole genome shotgun (WGS) entry which is preliminary data.</text>
</comment>
<feature type="transmembrane region" description="Helical" evidence="1">
    <location>
        <begin position="100"/>
        <end position="119"/>
    </location>
</feature>
<evidence type="ECO:0000313" key="2">
    <source>
        <dbReference type="EMBL" id="GGC58098.1"/>
    </source>
</evidence>
<evidence type="ECO:0000256" key="1">
    <source>
        <dbReference type="SAM" id="Phobius"/>
    </source>
</evidence>
<dbReference type="Proteomes" id="UP000651668">
    <property type="component" value="Unassembled WGS sequence"/>
</dbReference>